<feature type="compositionally biased region" description="Polar residues" evidence="10">
    <location>
        <begin position="1"/>
        <end position="15"/>
    </location>
</feature>
<dbReference type="AlphaFoldDB" id="A0A0R1MHH8"/>
<dbReference type="GO" id="GO:0005886">
    <property type="term" value="C:plasma membrane"/>
    <property type="evidence" value="ECO:0007669"/>
    <property type="project" value="UniProtKB-SubCell"/>
</dbReference>
<feature type="region of interest" description="Disordered" evidence="10">
    <location>
        <begin position="1"/>
        <end position="29"/>
    </location>
</feature>
<reference evidence="11 12" key="1">
    <citation type="journal article" date="2015" name="Genome Announc.">
        <title>Expanding the biotechnology potential of lactobacilli through comparative genomics of 213 strains and associated genera.</title>
        <authorList>
            <person name="Sun Z."/>
            <person name="Harris H.M."/>
            <person name="McCann A."/>
            <person name="Guo C."/>
            <person name="Argimon S."/>
            <person name="Zhang W."/>
            <person name="Yang X."/>
            <person name="Jeffery I.B."/>
            <person name="Cooney J.C."/>
            <person name="Kagawa T.F."/>
            <person name="Liu W."/>
            <person name="Song Y."/>
            <person name="Salvetti E."/>
            <person name="Wrobel A."/>
            <person name="Rasinkangas P."/>
            <person name="Parkhill J."/>
            <person name="Rea M.C."/>
            <person name="O'Sullivan O."/>
            <person name="Ritari J."/>
            <person name="Douillard F.P."/>
            <person name="Paul Ross R."/>
            <person name="Yang R."/>
            <person name="Briner A.E."/>
            <person name="Felis G.E."/>
            <person name="de Vos W.M."/>
            <person name="Barrangou R."/>
            <person name="Klaenhammer T.R."/>
            <person name="Caufield P.W."/>
            <person name="Cui Y."/>
            <person name="Zhang H."/>
            <person name="O'Toole P.W."/>
        </authorList>
    </citation>
    <scope>NUCLEOTIDE SEQUENCE [LARGE SCALE GENOMIC DNA]</scope>
    <source>
        <strain evidence="11 12">DSM 19972</strain>
    </source>
</reference>
<dbReference type="EMBL" id="AZEH01000039">
    <property type="protein sequence ID" value="KRL04674.1"/>
    <property type="molecule type" value="Genomic_DNA"/>
</dbReference>
<evidence type="ECO:0000256" key="7">
    <source>
        <dbReference type="HAMAP-Rule" id="MF_00910"/>
    </source>
</evidence>
<dbReference type="HAMAP" id="MF_00910">
    <property type="entry name" value="FtsL"/>
    <property type="match status" value="1"/>
</dbReference>
<comment type="function">
    <text evidence="7">Essential cell division protein.</text>
</comment>
<comment type="subcellular location">
    <subcellularLocation>
        <location evidence="7">Cell membrane</location>
        <topology evidence="7">Single-pass type II membrane protein</topology>
    </subcellularLocation>
    <text evidence="7">Localizes to the division septum where it forms a ring structure.</text>
</comment>
<organism evidence="11 12">
    <name type="scientific">Liquorilactobacillus oeni DSM 19972</name>
    <dbReference type="NCBI Taxonomy" id="1423777"/>
    <lineage>
        <taxon>Bacteria</taxon>
        <taxon>Bacillati</taxon>
        <taxon>Bacillota</taxon>
        <taxon>Bacilli</taxon>
        <taxon>Lactobacillales</taxon>
        <taxon>Lactobacillaceae</taxon>
        <taxon>Liquorilactobacillus</taxon>
    </lineage>
</organism>
<sequence length="123" mass="13861">MAQNTARQMQAQPQIEHNPRPIHTKKPELQTGRVPFSRLEILGISIASIIVMILMISVISSKITLSKAQYNLQQVSQGIVNLQNKNVDTKQEVSELSSRNRLMQVAQNNGLKMNDQNIRNVSK</sequence>
<name>A0A0R1MHH8_9LACO</name>
<proteinExistence type="inferred from homology"/>
<keyword evidence="9" id="KW-0175">Coiled coil</keyword>
<dbReference type="OrthoDB" id="2134768at2"/>
<evidence type="ECO:0000256" key="3">
    <source>
        <dbReference type="ARBA" id="ARBA00022692"/>
    </source>
</evidence>
<dbReference type="GO" id="GO:0043093">
    <property type="term" value="P:FtsZ-dependent cytokinesis"/>
    <property type="evidence" value="ECO:0007669"/>
    <property type="project" value="UniProtKB-UniRule"/>
</dbReference>
<dbReference type="Proteomes" id="UP000051686">
    <property type="component" value="Unassembled WGS sequence"/>
</dbReference>
<dbReference type="PATRIC" id="fig|1423777.3.peg.1863"/>
<evidence type="ECO:0000256" key="1">
    <source>
        <dbReference type="ARBA" id="ARBA00022475"/>
    </source>
</evidence>
<keyword evidence="2 7" id="KW-0132">Cell division</keyword>
<gene>
    <name evidence="7" type="primary">ftsL</name>
    <name evidence="11" type="ORF">FD46_GL001809</name>
</gene>
<evidence type="ECO:0000256" key="9">
    <source>
        <dbReference type="SAM" id="Coils"/>
    </source>
</evidence>
<comment type="similarity">
    <text evidence="7">Belongs to the FtsL family.</text>
</comment>
<dbReference type="RefSeq" id="WP_057896626.1">
    <property type="nucleotide sequence ID" value="NZ_AZEH01000039.1"/>
</dbReference>
<evidence type="ECO:0000313" key="11">
    <source>
        <dbReference type="EMBL" id="KRL04674.1"/>
    </source>
</evidence>
<feature type="transmembrane region" description="Helical" evidence="7">
    <location>
        <begin position="41"/>
        <end position="59"/>
    </location>
</feature>
<dbReference type="NCBIfam" id="TIGR02209">
    <property type="entry name" value="ftsL_broad"/>
    <property type="match status" value="1"/>
</dbReference>
<evidence type="ECO:0000313" key="12">
    <source>
        <dbReference type="Proteomes" id="UP000051686"/>
    </source>
</evidence>
<evidence type="ECO:0000256" key="5">
    <source>
        <dbReference type="ARBA" id="ARBA00023136"/>
    </source>
</evidence>
<keyword evidence="6 7" id="KW-0131">Cell cycle</keyword>
<evidence type="ECO:0000256" key="2">
    <source>
        <dbReference type="ARBA" id="ARBA00022618"/>
    </source>
</evidence>
<evidence type="ECO:0000256" key="10">
    <source>
        <dbReference type="SAM" id="MobiDB-lite"/>
    </source>
</evidence>
<accession>A0A0R1MHH8</accession>
<comment type="caution">
    <text evidence="11">The sequence shown here is derived from an EMBL/GenBank/DDBJ whole genome shotgun (WGS) entry which is preliminary data.</text>
</comment>
<evidence type="ECO:0000256" key="8">
    <source>
        <dbReference type="NCBIfam" id="TIGR02209"/>
    </source>
</evidence>
<dbReference type="STRING" id="1423777.FD46_GL001809"/>
<keyword evidence="12" id="KW-1185">Reference proteome</keyword>
<dbReference type="GO" id="GO:0032153">
    <property type="term" value="C:cell division site"/>
    <property type="evidence" value="ECO:0007669"/>
    <property type="project" value="UniProtKB-UniRule"/>
</dbReference>
<protein>
    <recommendedName>
        <fullName evidence="7 8">Cell division protein FtsL</fullName>
    </recommendedName>
</protein>
<evidence type="ECO:0000256" key="6">
    <source>
        <dbReference type="ARBA" id="ARBA00023306"/>
    </source>
</evidence>
<keyword evidence="3 7" id="KW-0812">Transmembrane</keyword>
<dbReference type="InterPro" id="IPR011922">
    <property type="entry name" value="Cell_div_FtsL"/>
</dbReference>
<keyword evidence="4 7" id="KW-1133">Transmembrane helix</keyword>
<feature type="coiled-coil region" evidence="9">
    <location>
        <begin position="72"/>
        <end position="99"/>
    </location>
</feature>
<keyword evidence="5 7" id="KW-0472">Membrane</keyword>
<evidence type="ECO:0000256" key="4">
    <source>
        <dbReference type="ARBA" id="ARBA00022989"/>
    </source>
</evidence>
<keyword evidence="1 7" id="KW-1003">Cell membrane</keyword>